<feature type="non-terminal residue" evidence="2">
    <location>
        <position position="173"/>
    </location>
</feature>
<dbReference type="InterPro" id="IPR012319">
    <property type="entry name" value="FPG_cat"/>
</dbReference>
<dbReference type="Gene3D" id="3.20.190.10">
    <property type="entry name" value="MutM-like, N-terminal"/>
    <property type="match status" value="1"/>
</dbReference>
<sequence>MPELPEIEIVKRSLFKMINKAKIIDIKINNKNLRYKIPNTFSKNLIGEKILRISRRSKYLIFHFEKKLLLAHLGMSGKLLLMRSCDNTIFKTSFYYDLNILQKHNHIYFILNNGLVFIYNDVRRFGFFKLYNTTQLNKIIFLKKLGLEPFNKKFNIKYFKKFVKNRKKNIKNL</sequence>
<dbReference type="CDD" id="cd08966">
    <property type="entry name" value="EcFpg-like_N"/>
    <property type="match status" value="1"/>
</dbReference>
<accession>A0A382JRC8</accession>
<dbReference type="SUPFAM" id="SSF81624">
    <property type="entry name" value="N-terminal domain of MutM-like DNA repair proteins"/>
    <property type="match status" value="1"/>
</dbReference>
<dbReference type="Pfam" id="PF01149">
    <property type="entry name" value="Fapy_DNA_glyco"/>
    <property type="match status" value="1"/>
</dbReference>
<dbReference type="GO" id="GO:0008270">
    <property type="term" value="F:zinc ion binding"/>
    <property type="evidence" value="ECO:0007669"/>
    <property type="project" value="InterPro"/>
</dbReference>
<gene>
    <name evidence="2" type="ORF">METZ01_LOCUS266736</name>
</gene>
<dbReference type="GO" id="GO:0019104">
    <property type="term" value="F:DNA N-glycosylase activity"/>
    <property type="evidence" value="ECO:0007669"/>
    <property type="project" value="InterPro"/>
</dbReference>
<dbReference type="EMBL" id="UINC01075569">
    <property type="protein sequence ID" value="SVC13882.1"/>
    <property type="molecule type" value="Genomic_DNA"/>
</dbReference>
<dbReference type="GO" id="GO:0006284">
    <property type="term" value="P:base-excision repair"/>
    <property type="evidence" value="ECO:0007669"/>
    <property type="project" value="InterPro"/>
</dbReference>
<dbReference type="InterPro" id="IPR035937">
    <property type="entry name" value="FPG_N"/>
</dbReference>
<name>A0A382JRC8_9ZZZZ</name>
<organism evidence="2">
    <name type="scientific">marine metagenome</name>
    <dbReference type="NCBI Taxonomy" id="408172"/>
    <lineage>
        <taxon>unclassified sequences</taxon>
        <taxon>metagenomes</taxon>
        <taxon>ecological metagenomes</taxon>
    </lineage>
</organism>
<dbReference type="GO" id="GO:0003906">
    <property type="term" value="F:DNA-(apurinic or apyrimidinic site) endonuclease activity"/>
    <property type="evidence" value="ECO:0007669"/>
    <property type="project" value="InterPro"/>
</dbReference>
<feature type="domain" description="Formamidopyrimidine-DNA glycosylase catalytic" evidence="1">
    <location>
        <begin position="2"/>
        <end position="126"/>
    </location>
</feature>
<protein>
    <recommendedName>
        <fullName evidence="1">Formamidopyrimidine-DNA glycosylase catalytic domain-containing protein</fullName>
    </recommendedName>
</protein>
<dbReference type="PROSITE" id="PS51068">
    <property type="entry name" value="FPG_CAT"/>
    <property type="match status" value="1"/>
</dbReference>
<reference evidence="2" key="1">
    <citation type="submission" date="2018-05" db="EMBL/GenBank/DDBJ databases">
        <authorList>
            <person name="Lanie J.A."/>
            <person name="Ng W.-L."/>
            <person name="Kazmierczak K.M."/>
            <person name="Andrzejewski T.M."/>
            <person name="Davidsen T.M."/>
            <person name="Wayne K.J."/>
            <person name="Tettelin H."/>
            <person name="Glass J.I."/>
            <person name="Rusch D."/>
            <person name="Podicherti R."/>
            <person name="Tsui H.-C.T."/>
            <person name="Winkler M.E."/>
        </authorList>
    </citation>
    <scope>NUCLEOTIDE SEQUENCE</scope>
</reference>
<proteinExistence type="predicted"/>
<evidence type="ECO:0000313" key="2">
    <source>
        <dbReference type="EMBL" id="SVC13882.1"/>
    </source>
</evidence>
<dbReference type="AlphaFoldDB" id="A0A382JRC8"/>
<dbReference type="SMART" id="SM00898">
    <property type="entry name" value="Fapy_DNA_glyco"/>
    <property type="match status" value="1"/>
</dbReference>
<evidence type="ECO:0000259" key="1">
    <source>
        <dbReference type="PROSITE" id="PS51068"/>
    </source>
</evidence>